<keyword evidence="3" id="KW-1185">Reference proteome</keyword>
<dbReference type="EMBL" id="JWIR02000027">
    <property type="protein sequence ID" value="KKB40663.1"/>
    <property type="molecule type" value="Genomic_DNA"/>
</dbReference>
<dbReference type="OrthoDB" id="2620172at2"/>
<evidence type="ECO:0000259" key="1">
    <source>
        <dbReference type="Pfam" id="PF12973"/>
    </source>
</evidence>
<accession>A0A0F5HYQ6</accession>
<organism evidence="2 3">
    <name type="scientific">Bacillus thermotolerans</name>
    <name type="common">Quasibacillus thermotolerans</name>
    <dbReference type="NCBI Taxonomy" id="1221996"/>
    <lineage>
        <taxon>Bacteria</taxon>
        <taxon>Bacillati</taxon>
        <taxon>Bacillota</taxon>
        <taxon>Bacilli</taxon>
        <taxon>Bacillales</taxon>
        <taxon>Bacillaceae</taxon>
        <taxon>Bacillus</taxon>
    </lineage>
</organism>
<protein>
    <recommendedName>
        <fullName evidence="1">ChrR-like cupin domain-containing protein</fullName>
    </recommendedName>
</protein>
<feature type="domain" description="ChrR-like cupin" evidence="1">
    <location>
        <begin position="15"/>
        <end position="105"/>
    </location>
</feature>
<proteinExistence type="predicted"/>
<dbReference type="InterPro" id="IPR025979">
    <property type="entry name" value="ChrR-like_cupin_dom"/>
</dbReference>
<dbReference type="STRING" id="1221996.QY95_01237"/>
<dbReference type="Proteomes" id="UP000031563">
    <property type="component" value="Unassembled WGS sequence"/>
</dbReference>
<evidence type="ECO:0000313" key="3">
    <source>
        <dbReference type="Proteomes" id="UP000031563"/>
    </source>
</evidence>
<reference evidence="2" key="1">
    <citation type="submission" date="2015-02" db="EMBL/GenBank/DDBJ databases">
        <title>Genome Assembly of Bacillaceae bacterium MTCC 8252.</title>
        <authorList>
            <person name="Verma A."/>
            <person name="Khatri I."/>
            <person name="Mual P."/>
            <person name="Subramanian S."/>
            <person name="Krishnamurthi S."/>
        </authorList>
    </citation>
    <scope>NUCLEOTIDE SEQUENCE [LARGE SCALE GENOMIC DNA]</scope>
    <source>
        <strain evidence="2">MTCC 8252</strain>
    </source>
</reference>
<dbReference type="Pfam" id="PF12973">
    <property type="entry name" value="Cupin_7"/>
    <property type="match status" value="1"/>
</dbReference>
<dbReference type="Gene3D" id="2.60.120.10">
    <property type="entry name" value="Jelly Rolls"/>
    <property type="match status" value="1"/>
</dbReference>
<dbReference type="RefSeq" id="WP_052717127.1">
    <property type="nucleotide sequence ID" value="NZ_JWIQ02000013.1"/>
</dbReference>
<gene>
    <name evidence="2" type="ORF">QY95_01237</name>
</gene>
<accession>A0A0F5I5D1</accession>
<dbReference type="InterPro" id="IPR011051">
    <property type="entry name" value="RmlC_Cupin_sf"/>
</dbReference>
<dbReference type="AlphaFoldDB" id="A0A0F5HYQ6"/>
<dbReference type="InterPro" id="IPR014710">
    <property type="entry name" value="RmlC-like_jellyroll"/>
</dbReference>
<dbReference type="SUPFAM" id="SSF51182">
    <property type="entry name" value="RmlC-like cupins"/>
    <property type="match status" value="1"/>
</dbReference>
<comment type="caution">
    <text evidence="2">The sequence shown here is derived from an EMBL/GenBank/DDBJ whole genome shotgun (WGS) entry which is preliminary data.</text>
</comment>
<name>A0A0F5HYQ6_BACTR</name>
<sequence>MSEKAVQQRESRYVPASKEWKPLPFEGVFLKTLYRFEEGGSTVLIKMEPNSSFPLHTHPADEEVYVIEGEVRVGKYQLSQGDYLFTPQETIHAPFTREGCILFARSSKALEFLKKEKNTRGEKQ</sequence>
<evidence type="ECO:0000313" key="2">
    <source>
        <dbReference type="EMBL" id="KKB40663.1"/>
    </source>
</evidence>